<dbReference type="SFLD" id="SFLDG00002">
    <property type="entry name" value="C1.7:_P-type_atpase_like"/>
    <property type="match status" value="1"/>
</dbReference>
<dbReference type="GO" id="GO:0005886">
    <property type="term" value="C:plasma membrane"/>
    <property type="evidence" value="ECO:0007669"/>
    <property type="project" value="TreeGrafter"/>
</dbReference>
<dbReference type="InterPro" id="IPR023214">
    <property type="entry name" value="HAD_sf"/>
</dbReference>
<dbReference type="EMBL" id="LN714483">
    <property type="protein sequence ID" value="CEL67539.1"/>
    <property type="molecule type" value="Genomic_DNA"/>
</dbReference>
<dbReference type="PROSITE" id="PS00154">
    <property type="entry name" value="ATPASE_E1_E2"/>
    <property type="match status" value="1"/>
</dbReference>
<dbReference type="InterPro" id="IPR001757">
    <property type="entry name" value="P_typ_ATPase"/>
</dbReference>
<keyword evidence="2 11" id="KW-0812">Transmembrane</keyword>
<feature type="compositionally biased region" description="Polar residues" evidence="10">
    <location>
        <begin position="103"/>
        <end position="119"/>
    </location>
</feature>
<dbReference type="InterPro" id="IPR004014">
    <property type="entry name" value="ATPase_P-typ_cation-transptr_N"/>
</dbReference>
<dbReference type="SUPFAM" id="SSF81653">
    <property type="entry name" value="Calcium ATPase, transduction domain A"/>
    <property type="match status" value="1"/>
</dbReference>
<dbReference type="InterPro" id="IPR023298">
    <property type="entry name" value="ATPase_P-typ_TM_dom_sf"/>
</dbReference>
<evidence type="ECO:0000256" key="7">
    <source>
        <dbReference type="ARBA" id="ARBA00022967"/>
    </source>
</evidence>
<feature type="transmembrane region" description="Helical" evidence="11">
    <location>
        <begin position="1525"/>
        <end position="1545"/>
    </location>
</feature>
<evidence type="ECO:0000259" key="13">
    <source>
        <dbReference type="Pfam" id="PF00689"/>
    </source>
</evidence>
<keyword evidence="7" id="KW-1278">Translocase</keyword>
<dbReference type="SUPFAM" id="SSF56784">
    <property type="entry name" value="HAD-like"/>
    <property type="match status" value="1"/>
</dbReference>
<dbReference type="GO" id="GO:0012505">
    <property type="term" value="C:endomembrane system"/>
    <property type="evidence" value="ECO:0007669"/>
    <property type="project" value="UniProtKB-SubCell"/>
</dbReference>
<keyword evidence="5" id="KW-0067">ATP-binding</keyword>
<keyword evidence="3" id="KW-0479">Metal-binding</keyword>
<keyword evidence="9 11" id="KW-0472">Membrane</keyword>
<protein>
    <submittedName>
        <fullName evidence="15">Plasma membrane calcium-transporting ATPase 4</fullName>
    </submittedName>
</protein>
<dbReference type="Gene3D" id="2.70.150.10">
    <property type="entry name" value="Calcium-transporting ATPase, cytoplasmic transduction domain A"/>
    <property type="match status" value="2"/>
</dbReference>
<dbReference type="Gene3D" id="1.20.1110.10">
    <property type="entry name" value="Calcium-transporting ATPase, transmembrane domain"/>
    <property type="match status" value="3"/>
</dbReference>
<dbReference type="SFLD" id="SFLDS00003">
    <property type="entry name" value="Haloacid_Dehalogenase"/>
    <property type="match status" value="1"/>
</dbReference>
<dbReference type="InterPro" id="IPR036412">
    <property type="entry name" value="HAD-like_sf"/>
</dbReference>
<feature type="compositionally biased region" description="Basic and acidic residues" evidence="10">
    <location>
        <begin position="89"/>
        <end position="102"/>
    </location>
</feature>
<dbReference type="PANTHER" id="PTHR24093">
    <property type="entry name" value="CATION TRANSPORTING ATPASE"/>
    <property type="match status" value="1"/>
</dbReference>
<feature type="compositionally biased region" description="Low complexity" evidence="10">
    <location>
        <begin position="519"/>
        <end position="552"/>
    </location>
</feature>
<reference evidence="15" key="1">
    <citation type="journal article" date="2015" name="PLoS ONE">
        <title>Comprehensive Evaluation of Toxoplasma gondii VEG and Neospora caninum LIV Genomes with Tachyzoite Stage Transcriptome and Proteome Defines Novel Transcript Features.</title>
        <authorList>
            <person name="Ramaprasad A."/>
            <person name="Mourier T."/>
            <person name="Naeem R."/>
            <person name="Malas T.B."/>
            <person name="Moussa E."/>
            <person name="Panigrahi A."/>
            <person name="Vermont S.J."/>
            <person name="Otto T.D."/>
            <person name="Wastling J."/>
            <person name="Pain A."/>
        </authorList>
    </citation>
    <scope>NUCLEOTIDE SEQUENCE</scope>
    <source>
        <strain evidence="15">Liverpool</strain>
    </source>
</reference>
<evidence type="ECO:0000256" key="11">
    <source>
        <dbReference type="SAM" id="Phobius"/>
    </source>
</evidence>
<sequence>MEKREQAESPGVEPAELPKQKDDRNDPGPQSAFREPHFARMLSSVRRSSAASNRTPAKPPTGSAITVGQHAPSAAETEPVHSVRLPHSAARDATGHRTRDKPAQSNLAGSGESQGSEQKVGNDSESRPAQGQTTLVPVRAEPQSEALPDSSEQPGRNMSTGLPYRSDSEQQPTLPEPAPESQSQRVSQISVDVPSAPQMDETPVEPFNFTTGHLYSLVRRYVTRTKYEELELLNAYGGVEAFEPGLVTSFQHGLDVSEAAVKPVSPKAEFKPMSPRAAPPMDEAQELLQKRKGAFGVNILPQRRPTPFWRLCVEAGSDFTLRILTLCGLISIVLGVTLGEHPEVEWIEGFAIWVAVVVVIAVTATNDWVKEKQFRKLGKVKDDRLCRVVRAGKERQTPVATLLVGDIVRLEMGDEVPADCLLVAGVEVRADESALTGESEAISKEPPKECWAAVERLRGASPCDRAGAGKESRAGEKGPGSEREARRGTVGEDAQDGQPENQGAGDIREDHATEEPAESLPASPTPRASSASSDRQRASFLRRTTRTSSSLLRGRRECAEQAPSATAADHHAVPSPILLAGTAIVGGSGRALVLAVGTHSQQGEMYKQLTAFDAQPTPLQNKLNALARDIGRIGFMAACLTLFVLFLQYWILYGLLAKDARPSAGAIGREHVDFLVTAITILVVAVPEGLPLAVTISLAYSIGKMLKDQNYVRRLAACETMGGANEICSDKTGTLTRNMMSVEAAWNGTDLTYRDDELWKTWKKRGREIGQRGLLLTSDARKVQNRARPLTPHQNPNEKGMESATEDGRSKPAEPGPARGSCFPTKHLQILMDNIALNSTSVLERETRSTVDSSVRSRLISMASNNVAKTTADVTKQVGSPTECALLEFAGEMGFDYERIRDEKILEDADLVHREPFTSDRKIMTTVVHAWDESAEAHSPSSSSSSCSPSASSATQDSSSSSSSSSALPSLARLPSSRRRTLRVFVKGAAETVLKLCTHVIVPLPEDAPDGADRGIPCVAARDVAPLDAEKIIAIEREIIHKLAGEALRTICLAYRDIPVEEGDTTWLQDSEIRPFKKMETGLTCLAIVGIRDPVRPEVPAAVCACQNAGIKVRMVTGDNIETAKQIAIKCNIYHPEKKGLAMTGPEFNALVGGVVCSACRTAVCDCPRDPTEEKRTGKKMRIDVIAFPEAFNEIADNLEVLARSQPMDKYALVVGLKELRGTVVAVTGDGANDAPALKKADVGFAMGLSGKEVAKQAADIVLLDDNFGSIVKAVKWGRNVYDNIRRFLQFQLTVNVVAVVTAFLTATMIRESPLTAVQMLWVNLIMDSFASLALATEPPTDELLNRKPHSRNDYLISKIMFRNIVGQAVYQLTVMFLLIFGADRFVPENPWVYLSAETRQEFPEFCEFSDCTPDATGHASGTLLRSGRRYFLFSNEEDYANRWRVDLGASRHYTLVFNVFVFMQIFNMINARKINDEWNVLSGVLRNKMWIFIAFFIFTVQVLVVEFGGLALSCHKQGLTAVQWGISIAFGAGSVLVGFLLHLIPYTFLPETGKKEVDLLHEGPSLALASRGRLSSERLSVRLGGGLGMTSEQKRALIERVAGNGSTSFGGAGRSFKPVNSAVNRSTIKPPKPILRQTATIV</sequence>
<dbReference type="Gene3D" id="3.40.1110.10">
    <property type="entry name" value="Calcium-transporting ATPase, cytoplasmic domain N"/>
    <property type="match status" value="2"/>
</dbReference>
<feature type="transmembrane region" description="Helical" evidence="11">
    <location>
        <begin position="1288"/>
        <end position="1309"/>
    </location>
</feature>
<proteinExistence type="predicted"/>
<dbReference type="InterPro" id="IPR008250">
    <property type="entry name" value="ATPase_P-typ_transduc_dom_A_sf"/>
</dbReference>
<evidence type="ECO:0000256" key="1">
    <source>
        <dbReference type="ARBA" id="ARBA00004127"/>
    </source>
</evidence>
<keyword evidence="4" id="KW-0547">Nucleotide-binding</keyword>
<organism evidence="15">
    <name type="scientific">Neospora caninum (strain Liverpool)</name>
    <dbReference type="NCBI Taxonomy" id="572307"/>
    <lineage>
        <taxon>Eukaryota</taxon>
        <taxon>Sar</taxon>
        <taxon>Alveolata</taxon>
        <taxon>Apicomplexa</taxon>
        <taxon>Conoidasida</taxon>
        <taxon>Coccidia</taxon>
        <taxon>Eucoccidiorida</taxon>
        <taxon>Eimeriorina</taxon>
        <taxon>Sarcocystidae</taxon>
        <taxon>Neospora</taxon>
    </lineage>
</organism>
<evidence type="ECO:0000256" key="10">
    <source>
        <dbReference type="SAM" id="MobiDB-lite"/>
    </source>
</evidence>
<feature type="compositionally biased region" description="Basic and acidic residues" evidence="10">
    <location>
        <begin position="16"/>
        <end position="26"/>
    </location>
</feature>
<feature type="compositionally biased region" description="Low complexity" evidence="10">
    <location>
        <begin position="39"/>
        <end position="52"/>
    </location>
</feature>
<dbReference type="InterPro" id="IPR044492">
    <property type="entry name" value="P_typ_ATPase_HD_dom"/>
</dbReference>
<feature type="transmembrane region" description="Helical" evidence="11">
    <location>
        <begin position="633"/>
        <end position="655"/>
    </location>
</feature>
<dbReference type="SUPFAM" id="SSF81660">
    <property type="entry name" value="Metal cation-transporting ATPase, ATP-binding domain N"/>
    <property type="match status" value="1"/>
</dbReference>
<feature type="region of interest" description="Disordered" evidence="10">
    <location>
        <begin position="778"/>
        <end position="823"/>
    </location>
</feature>
<dbReference type="InterPro" id="IPR059000">
    <property type="entry name" value="ATPase_P-type_domA"/>
</dbReference>
<dbReference type="Pfam" id="PF00690">
    <property type="entry name" value="Cation_ATPase_N"/>
    <property type="match status" value="1"/>
</dbReference>
<feature type="transmembrane region" description="Helical" evidence="11">
    <location>
        <begin position="675"/>
        <end position="700"/>
    </location>
</feature>
<feature type="compositionally biased region" description="Polar residues" evidence="10">
    <location>
        <begin position="180"/>
        <end position="190"/>
    </location>
</feature>
<dbReference type="InterPro" id="IPR018303">
    <property type="entry name" value="ATPase_P-typ_P_site"/>
</dbReference>
<evidence type="ECO:0000256" key="3">
    <source>
        <dbReference type="ARBA" id="ARBA00022723"/>
    </source>
</evidence>
<dbReference type="GO" id="GO:0046872">
    <property type="term" value="F:metal ion binding"/>
    <property type="evidence" value="ECO:0007669"/>
    <property type="project" value="UniProtKB-KW"/>
</dbReference>
<dbReference type="NCBIfam" id="TIGR01494">
    <property type="entry name" value="ATPase_P-type"/>
    <property type="match status" value="2"/>
</dbReference>
<dbReference type="PANTHER" id="PTHR24093:SF369">
    <property type="entry name" value="CALCIUM-TRANSPORTING ATPASE"/>
    <property type="match status" value="1"/>
</dbReference>
<accession>A0A0F7UCG7</accession>
<dbReference type="GO" id="GO:0005524">
    <property type="term" value="F:ATP binding"/>
    <property type="evidence" value="ECO:0007669"/>
    <property type="project" value="UniProtKB-KW"/>
</dbReference>
<dbReference type="SFLD" id="SFLDF00027">
    <property type="entry name" value="p-type_atpase"/>
    <property type="match status" value="1"/>
</dbReference>
<comment type="subcellular location">
    <subcellularLocation>
        <location evidence="1">Endomembrane system</location>
        <topology evidence="1">Multi-pass membrane protein</topology>
    </subcellularLocation>
</comment>
<dbReference type="Pfam" id="PF00122">
    <property type="entry name" value="E1-E2_ATPase"/>
    <property type="match status" value="1"/>
</dbReference>
<feature type="region of interest" description="Disordered" evidence="10">
    <location>
        <begin position="462"/>
        <end position="570"/>
    </location>
</feature>
<evidence type="ECO:0000256" key="5">
    <source>
        <dbReference type="ARBA" id="ARBA00022840"/>
    </source>
</evidence>
<name>A0A0F7UCG7_NEOCL</name>
<feature type="compositionally biased region" description="Basic and acidic residues" evidence="10">
    <location>
        <begin position="467"/>
        <end position="490"/>
    </location>
</feature>
<evidence type="ECO:0000256" key="8">
    <source>
        <dbReference type="ARBA" id="ARBA00022989"/>
    </source>
</evidence>
<feature type="transmembrane region" description="Helical" evidence="11">
    <location>
        <begin position="1491"/>
        <end position="1513"/>
    </location>
</feature>
<evidence type="ECO:0000256" key="2">
    <source>
        <dbReference type="ARBA" id="ARBA00022692"/>
    </source>
</evidence>
<dbReference type="Pfam" id="PF08282">
    <property type="entry name" value="Hydrolase_3"/>
    <property type="match status" value="1"/>
</dbReference>
<evidence type="ECO:0000259" key="14">
    <source>
        <dbReference type="Pfam" id="PF00690"/>
    </source>
</evidence>
<dbReference type="Pfam" id="PF13246">
    <property type="entry name" value="Cation_ATPase"/>
    <property type="match status" value="2"/>
</dbReference>
<dbReference type="InterPro" id="IPR006068">
    <property type="entry name" value="ATPase_P-typ_cation-transptr_C"/>
</dbReference>
<dbReference type="PRINTS" id="PR00119">
    <property type="entry name" value="CATATPASE"/>
</dbReference>
<evidence type="ECO:0000256" key="4">
    <source>
        <dbReference type="ARBA" id="ARBA00022741"/>
    </source>
</evidence>
<dbReference type="GO" id="GO:0016887">
    <property type="term" value="F:ATP hydrolysis activity"/>
    <property type="evidence" value="ECO:0007669"/>
    <property type="project" value="InterPro"/>
</dbReference>
<gene>
    <name evidence="15" type="ORF">BN1204_033380</name>
</gene>
<evidence type="ECO:0000259" key="12">
    <source>
        <dbReference type="Pfam" id="PF00122"/>
    </source>
</evidence>
<evidence type="ECO:0000313" key="15">
    <source>
        <dbReference type="EMBL" id="CEL67539.1"/>
    </source>
</evidence>
<evidence type="ECO:0000256" key="9">
    <source>
        <dbReference type="ARBA" id="ARBA00023136"/>
    </source>
</evidence>
<feature type="transmembrane region" description="Helical" evidence="11">
    <location>
        <begin position="1360"/>
        <end position="1383"/>
    </location>
</feature>
<keyword evidence="8 11" id="KW-1133">Transmembrane helix</keyword>
<evidence type="ECO:0000256" key="6">
    <source>
        <dbReference type="ARBA" id="ARBA00022842"/>
    </source>
</evidence>
<feature type="region of interest" description="Disordered" evidence="10">
    <location>
        <begin position="937"/>
        <end position="972"/>
    </location>
</feature>
<dbReference type="InterPro" id="IPR023299">
    <property type="entry name" value="ATPase_P-typ_cyto_dom_N"/>
</dbReference>
<feature type="compositionally biased region" description="Polar residues" evidence="10">
    <location>
        <begin position="150"/>
        <end position="160"/>
    </location>
</feature>
<dbReference type="SUPFAM" id="SSF81665">
    <property type="entry name" value="Calcium ATPase, transmembrane domain M"/>
    <property type="match status" value="1"/>
</dbReference>
<feature type="transmembrane region" description="Helical" evidence="11">
    <location>
        <begin position="1453"/>
        <end position="1470"/>
    </location>
</feature>
<feature type="region of interest" description="Disordered" evidence="10">
    <location>
        <begin position="1"/>
        <end position="191"/>
    </location>
</feature>
<feature type="domain" description="Cation-transporting P-type ATPase N-terminal" evidence="14">
    <location>
        <begin position="288"/>
        <end position="331"/>
    </location>
</feature>
<dbReference type="Pfam" id="PF00689">
    <property type="entry name" value="Cation_ATPase_C"/>
    <property type="match status" value="1"/>
</dbReference>
<keyword evidence="6" id="KW-0460">Magnesium</keyword>
<dbReference type="Gene3D" id="3.40.50.1000">
    <property type="entry name" value="HAD superfamily/HAD-like"/>
    <property type="match status" value="1"/>
</dbReference>
<feature type="domain" description="P-type ATPase A" evidence="12">
    <location>
        <begin position="386"/>
        <end position="459"/>
    </location>
</feature>
<dbReference type="GO" id="GO:0005388">
    <property type="term" value="F:P-type calcium transporter activity"/>
    <property type="evidence" value="ECO:0007669"/>
    <property type="project" value="TreeGrafter"/>
</dbReference>
<feature type="domain" description="Cation-transporting P-type ATPase C-terminal" evidence="13">
    <location>
        <begin position="1313"/>
        <end position="1544"/>
    </location>
</feature>